<name>A0A7C5T029_9AQUI</name>
<comment type="caution">
    <text evidence="2">The sequence shown here is derived from an EMBL/GenBank/DDBJ whole genome shotgun (WGS) entry which is preliminary data.</text>
</comment>
<accession>A0A7C5T029</accession>
<feature type="transmembrane region" description="Helical" evidence="1">
    <location>
        <begin position="6"/>
        <end position="29"/>
    </location>
</feature>
<dbReference type="EMBL" id="DSAC01000113">
    <property type="protein sequence ID" value="HHO74749.1"/>
    <property type="molecule type" value="Genomic_DNA"/>
</dbReference>
<reference evidence="2" key="1">
    <citation type="journal article" date="2020" name="mSystems">
        <title>Genome- and Community-Level Interaction Insights into Carbon Utilization and Element Cycling Functions of Hydrothermarchaeota in Hydrothermal Sediment.</title>
        <authorList>
            <person name="Zhou Z."/>
            <person name="Liu Y."/>
            <person name="Xu W."/>
            <person name="Pan J."/>
            <person name="Luo Z.H."/>
            <person name="Li M."/>
        </authorList>
    </citation>
    <scope>NUCLEOTIDE SEQUENCE [LARGE SCALE GENOMIC DNA]</scope>
    <source>
        <strain evidence="2">SpSt-114</strain>
    </source>
</reference>
<evidence type="ECO:0000313" key="2">
    <source>
        <dbReference type="EMBL" id="HHO74749.1"/>
    </source>
</evidence>
<protein>
    <recommendedName>
        <fullName evidence="3">Cytochrome c assembly protein domain-containing protein</fullName>
    </recommendedName>
</protein>
<dbReference type="AlphaFoldDB" id="A0A7C5T029"/>
<gene>
    <name evidence="2" type="ORF">ENN04_09020</name>
</gene>
<feature type="transmembrane region" description="Helical" evidence="1">
    <location>
        <begin position="78"/>
        <end position="96"/>
    </location>
</feature>
<evidence type="ECO:0008006" key="3">
    <source>
        <dbReference type="Google" id="ProtNLM"/>
    </source>
</evidence>
<evidence type="ECO:0000256" key="1">
    <source>
        <dbReference type="SAM" id="Phobius"/>
    </source>
</evidence>
<organism evidence="2">
    <name type="scientific">Thermocrinis ruber</name>
    <dbReference type="NCBI Taxonomy" id="75906"/>
    <lineage>
        <taxon>Bacteria</taxon>
        <taxon>Pseudomonadati</taxon>
        <taxon>Aquificota</taxon>
        <taxon>Aquificia</taxon>
        <taxon>Aquificales</taxon>
        <taxon>Aquificaceae</taxon>
        <taxon>Thermocrinis</taxon>
    </lineage>
</organism>
<feature type="transmembrane region" description="Helical" evidence="1">
    <location>
        <begin position="36"/>
        <end position="58"/>
    </location>
</feature>
<keyword evidence="1" id="KW-0812">Transmembrane</keyword>
<keyword evidence="1" id="KW-1133">Transmembrane helix</keyword>
<feature type="transmembrane region" description="Helical" evidence="1">
    <location>
        <begin position="108"/>
        <end position="130"/>
    </location>
</feature>
<sequence>MILHPLFSYPAILLAIAVFSMYILSFLFGRNDLRRYALYGHVILSVLLIFTVIFGFKVASNPLVVSKMPFLWGFPHKWNGIFLTVFSFLSFIYFWLKTESSRKVGIILALLGLLVVLFQFITGWMLRLVFFS</sequence>
<proteinExistence type="predicted"/>
<keyword evidence="1" id="KW-0472">Membrane</keyword>